<evidence type="ECO:0000313" key="3">
    <source>
        <dbReference type="EMBL" id="KAG6476450.1"/>
    </source>
</evidence>
<proteinExistence type="predicted"/>
<dbReference type="PROSITE" id="PS50086">
    <property type="entry name" value="TBC_RABGAP"/>
    <property type="match status" value="1"/>
</dbReference>
<feature type="compositionally biased region" description="Pro residues" evidence="1">
    <location>
        <begin position="39"/>
        <end position="64"/>
    </location>
</feature>
<gene>
    <name evidence="3" type="ORF">ZIOFF_065691</name>
</gene>
<comment type="caution">
    <text evidence="3">The sequence shown here is derived from an EMBL/GenBank/DDBJ whole genome shotgun (WGS) entry which is preliminary data.</text>
</comment>
<dbReference type="SUPFAM" id="SSF47923">
    <property type="entry name" value="Ypt/Rab-GAP domain of gyp1p"/>
    <property type="match status" value="2"/>
</dbReference>
<dbReference type="FunFam" id="1.10.8.270:FF:000024">
    <property type="entry name" value="TBC1 domain family member 13"/>
    <property type="match status" value="1"/>
</dbReference>
<evidence type="ECO:0000256" key="1">
    <source>
        <dbReference type="SAM" id="MobiDB-lite"/>
    </source>
</evidence>
<evidence type="ECO:0000259" key="2">
    <source>
        <dbReference type="PROSITE" id="PS50086"/>
    </source>
</evidence>
<dbReference type="SMART" id="SM00164">
    <property type="entry name" value="TBC"/>
    <property type="match status" value="1"/>
</dbReference>
<evidence type="ECO:0000313" key="4">
    <source>
        <dbReference type="Proteomes" id="UP000734854"/>
    </source>
</evidence>
<accession>A0A8J5EXT6</accession>
<dbReference type="PANTHER" id="PTHR22957">
    <property type="entry name" value="TBC1 DOMAIN FAMILY MEMBER GTPASE-ACTIVATING PROTEIN"/>
    <property type="match status" value="1"/>
</dbReference>
<dbReference type="Proteomes" id="UP000734854">
    <property type="component" value="Unassembled WGS sequence"/>
</dbReference>
<name>A0A8J5EXT6_ZINOF</name>
<dbReference type="InterPro" id="IPR000195">
    <property type="entry name" value="Rab-GAP-TBC_dom"/>
</dbReference>
<keyword evidence="4" id="KW-1185">Reference proteome</keyword>
<dbReference type="Gene3D" id="1.10.472.80">
    <property type="entry name" value="Ypt/Rab-GAP domain of gyp1p, domain 3"/>
    <property type="match status" value="1"/>
</dbReference>
<dbReference type="GO" id="GO:0005096">
    <property type="term" value="F:GTPase activator activity"/>
    <property type="evidence" value="ECO:0007669"/>
    <property type="project" value="TreeGrafter"/>
</dbReference>
<reference evidence="3 4" key="1">
    <citation type="submission" date="2020-08" db="EMBL/GenBank/DDBJ databases">
        <title>Plant Genome Project.</title>
        <authorList>
            <person name="Zhang R.-G."/>
        </authorList>
    </citation>
    <scope>NUCLEOTIDE SEQUENCE [LARGE SCALE GENOMIC DNA]</scope>
    <source>
        <tissue evidence="3">Rhizome</tissue>
    </source>
</reference>
<dbReference type="Pfam" id="PF00566">
    <property type="entry name" value="RabGAP-TBC"/>
    <property type="match status" value="1"/>
</dbReference>
<dbReference type="FunFam" id="1.10.472.80:FF:000009">
    <property type="entry name" value="TBC1 domain family member 13"/>
    <property type="match status" value="1"/>
</dbReference>
<organism evidence="3 4">
    <name type="scientific">Zingiber officinale</name>
    <name type="common">Ginger</name>
    <name type="synonym">Amomum zingiber</name>
    <dbReference type="NCBI Taxonomy" id="94328"/>
    <lineage>
        <taxon>Eukaryota</taxon>
        <taxon>Viridiplantae</taxon>
        <taxon>Streptophyta</taxon>
        <taxon>Embryophyta</taxon>
        <taxon>Tracheophyta</taxon>
        <taxon>Spermatophyta</taxon>
        <taxon>Magnoliopsida</taxon>
        <taxon>Liliopsida</taxon>
        <taxon>Zingiberales</taxon>
        <taxon>Zingiberaceae</taxon>
        <taxon>Zingiber</taxon>
    </lineage>
</organism>
<dbReference type="PANTHER" id="PTHR22957:SF27">
    <property type="entry name" value="TBC1 DOMAIN FAMILY MEMBER 13"/>
    <property type="match status" value="1"/>
</dbReference>
<sequence length="442" mass="50658">MVMKKKSVPEWLNSPLWYSKPPDDRPISHYNTKTLRPDSSPPPPPSPPPSPPPPSPPPSPPPLSKSPSLPALLGSERSDLPSGEPSPCRPWLEEEPRDSELLVDFRITVRVTLHVVAAPSEQLLLGYFPLDHTLWALELEKKMKQYNKLKDDLLLNPSEITRRMEASAATKTEELANENIGLLSRSEIKHEDHPLSLSKTSVWNQYFQEAEILEQIDRDVKRTHPEMDFFCGDSPIAKTNQEALRRILIIFTKLNPSIKYVQGMHEVVAPLFYVFRNDLDGTNATFAEADTFFCFAELLNIFRDNFCKQLDNSVVGIQSKMEKLSQLLKRHDEELWRHLEVITKVIYLQVSPQLYAFRWISILLMREFNLTECLHIWDVLLSDPEGPQETLLRICCAMLILVRRRLLAGDFIANLKLLQNFPNTNISHILHIANKLRGPTVD</sequence>
<dbReference type="Gene3D" id="1.10.8.270">
    <property type="entry name" value="putative rabgap domain of human tbc1 domain family member 14 like domains"/>
    <property type="match status" value="1"/>
</dbReference>
<dbReference type="EMBL" id="JACMSC010000018">
    <property type="protein sequence ID" value="KAG6476450.1"/>
    <property type="molecule type" value="Genomic_DNA"/>
</dbReference>
<feature type="region of interest" description="Disordered" evidence="1">
    <location>
        <begin position="13"/>
        <end position="93"/>
    </location>
</feature>
<feature type="domain" description="Rab-GAP TBC" evidence="2">
    <location>
        <begin position="193"/>
        <end position="384"/>
    </location>
</feature>
<dbReference type="InterPro" id="IPR035969">
    <property type="entry name" value="Rab-GAP_TBC_sf"/>
</dbReference>
<dbReference type="AlphaFoldDB" id="A0A8J5EXT6"/>
<protein>
    <recommendedName>
        <fullName evidence="2">Rab-GAP TBC domain-containing protein</fullName>
    </recommendedName>
</protein>
<dbReference type="GO" id="GO:0006886">
    <property type="term" value="P:intracellular protein transport"/>
    <property type="evidence" value="ECO:0007669"/>
    <property type="project" value="TreeGrafter"/>
</dbReference>